<dbReference type="EMBL" id="KN823323">
    <property type="protein sequence ID" value="KIO18003.1"/>
    <property type="molecule type" value="Genomic_DNA"/>
</dbReference>
<dbReference type="HOGENOM" id="CLU_1112023_0_0_1"/>
<evidence type="ECO:0000313" key="1">
    <source>
        <dbReference type="EMBL" id="KIO18003.1"/>
    </source>
</evidence>
<sequence length="250" mass="28924">MAQAFSPCIALLSQPSNHDCTRRAEKTCLWGFCDYCCINSGYQLLHMCPCPSPQHRIRPNDEPYFTPDHSVAHFRRIDDSTIRIVSPLTGNLECAAGLAWTNMVAGNWREVQELLLEQAEHRLCAEGITIFICIWSMEDTAPAIYIRVLVRGRAWSLVDDRGLLEQMKWIPGSEVDWFDHREKQWFPCGIAQRFEFSTVGFTLYLRKPGVVCTPLLHTLRKRMLRPIPLPKRENTILHYFSPKKESKLFN</sequence>
<reference evidence="1 2" key="1">
    <citation type="submission" date="2014-04" db="EMBL/GenBank/DDBJ databases">
        <authorList>
            <consortium name="DOE Joint Genome Institute"/>
            <person name="Kuo A."/>
            <person name="Girlanda M."/>
            <person name="Perotto S."/>
            <person name="Kohler A."/>
            <person name="Nagy L.G."/>
            <person name="Floudas D."/>
            <person name="Copeland A."/>
            <person name="Barry K.W."/>
            <person name="Cichocki N."/>
            <person name="Veneault-Fourrey C."/>
            <person name="LaButti K."/>
            <person name="Lindquist E.A."/>
            <person name="Lipzen A."/>
            <person name="Lundell T."/>
            <person name="Morin E."/>
            <person name="Murat C."/>
            <person name="Sun H."/>
            <person name="Tunlid A."/>
            <person name="Henrissat B."/>
            <person name="Grigoriev I.V."/>
            <person name="Hibbett D.S."/>
            <person name="Martin F."/>
            <person name="Nordberg H.P."/>
            <person name="Cantor M.N."/>
            <person name="Hua S.X."/>
        </authorList>
    </citation>
    <scope>NUCLEOTIDE SEQUENCE [LARGE SCALE GENOMIC DNA]</scope>
    <source>
        <strain evidence="1 2">MUT 4182</strain>
    </source>
</reference>
<keyword evidence="2" id="KW-1185">Reference proteome</keyword>
<dbReference type="Proteomes" id="UP000054248">
    <property type="component" value="Unassembled WGS sequence"/>
</dbReference>
<accession>A0A0C3K9C8</accession>
<reference evidence="2" key="2">
    <citation type="submission" date="2015-01" db="EMBL/GenBank/DDBJ databases">
        <title>Evolutionary Origins and Diversification of the Mycorrhizal Mutualists.</title>
        <authorList>
            <consortium name="DOE Joint Genome Institute"/>
            <consortium name="Mycorrhizal Genomics Consortium"/>
            <person name="Kohler A."/>
            <person name="Kuo A."/>
            <person name="Nagy L.G."/>
            <person name="Floudas D."/>
            <person name="Copeland A."/>
            <person name="Barry K.W."/>
            <person name="Cichocki N."/>
            <person name="Veneault-Fourrey C."/>
            <person name="LaButti K."/>
            <person name="Lindquist E.A."/>
            <person name="Lipzen A."/>
            <person name="Lundell T."/>
            <person name="Morin E."/>
            <person name="Murat C."/>
            <person name="Riley R."/>
            <person name="Ohm R."/>
            <person name="Sun H."/>
            <person name="Tunlid A."/>
            <person name="Henrissat B."/>
            <person name="Grigoriev I.V."/>
            <person name="Hibbett D.S."/>
            <person name="Martin F."/>
        </authorList>
    </citation>
    <scope>NUCLEOTIDE SEQUENCE [LARGE SCALE GENOMIC DNA]</scope>
    <source>
        <strain evidence="2">MUT 4182</strain>
    </source>
</reference>
<evidence type="ECO:0000313" key="2">
    <source>
        <dbReference type="Proteomes" id="UP000054248"/>
    </source>
</evidence>
<gene>
    <name evidence="1" type="ORF">M407DRAFT_32327</name>
</gene>
<protein>
    <submittedName>
        <fullName evidence="1">Uncharacterized protein</fullName>
    </submittedName>
</protein>
<organism evidence="1 2">
    <name type="scientific">Tulasnella calospora MUT 4182</name>
    <dbReference type="NCBI Taxonomy" id="1051891"/>
    <lineage>
        <taxon>Eukaryota</taxon>
        <taxon>Fungi</taxon>
        <taxon>Dikarya</taxon>
        <taxon>Basidiomycota</taxon>
        <taxon>Agaricomycotina</taxon>
        <taxon>Agaricomycetes</taxon>
        <taxon>Cantharellales</taxon>
        <taxon>Tulasnellaceae</taxon>
        <taxon>Tulasnella</taxon>
    </lineage>
</organism>
<dbReference type="AlphaFoldDB" id="A0A0C3K9C8"/>
<name>A0A0C3K9C8_9AGAM</name>
<proteinExistence type="predicted"/>